<proteinExistence type="predicted"/>
<dbReference type="AlphaFoldDB" id="W9VCM5"/>
<dbReference type="InterPro" id="IPR052194">
    <property type="entry name" value="MESH1"/>
</dbReference>
<dbReference type="PANTHER" id="PTHR46246">
    <property type="entry name" value="GUANOSINE-3',5'-BIS(DIPHOSPHATE) 3'-PYROPHOSPHOHYDROLASE MESH1"/>
    <property type="match status" value="1"/>
</dbReference>
<dbReference type="FunFam" id="1.10.3210.10:FF:000012">
    <property type="entry name" value="HD domain containing 3"/>
    <property type="match status" value="1"/>
</dbReference>
<dbReference type="InterPro" id="IPR003607">
    <property type="entry name" value="HD/PDEase_dom"/>
</dbReference>
<protein>
    <submittedName>
        <fullName evidence="6">Metal dependent phosphohydrolase</fullName>
    </submittedName>
</protein>
<evidence type="ECO:0000256" key="3">
    <source>
        <dbReference type="ARBA" id="ARBA00022801"/>
    </source>
</evidence>
<accession>W9VCM5</accession>
<dbReference type="EMBL" id="AONC01000057">
    <property type="protein sequence ID" value="EXJ13792.1"/>
    <property type="molecule type" value="Genomic_DNA"/>
</dbReference>
<dbReference type="SUPFAM" id="SSF109604">
    <property type="entry name" value="HD-domain/PDEase-like"/>
    <property type="match status" value="1"/>
</dbReference>
<evidence type="ECO:0000256" key="4">
    <source>
        <dbReference type="ARBA" id="ARBA00023211"/>
    </source>
</evidence>
<evidence type="ECO:0000256" key="1">
    <source>
        <dbReference type="ARBA" id="ARBA00001936"/>
    </source>
</evidence>
<sequence>MYDPGDFMETIDFNRVVEALSFAAHKHRDQRRKDQDASPYINHPIALMRLLSTEARVADPVVLCAALLHDTVEDTETMPEELTEHFGREISAIVMEVTDDKSLPRAERKRLQIEHAADLSEAARLVKLADKTCNLWDMVNSPPSTWDLERRRAYFDWARDVVDRLRGTHAGLEAIFDAAYAAKP</sequence>
<dbReference type="PANTHER" id="PTHR46246:SF1">
    <property type="entry name" value="GUANOSINE-3',5'-BIS(DIPHOSPHATE) 3'-PYROPHOSPHOHYDROLASE MESH1"/>
    <property type="match status" value="1"/>
</dbReference>
<evidence type="ECO:0000313" key="7">
    <source>
        <dbReference type="Proteomes" id="UP000019460"/>
    </source>
</evidence>
<dbReference type="SMART" id="SM00471">
    <property type="entry name" value="HDc"/>
    <property type="match status" value="1"/>
</dbReference>
<keyword evidence="3 6" id="KW-0378">Hydrolase</keyword>
<dbReference type="GO" id="GO:0008893">
    <property type="term" value="F:guanosine-3',5'-bis(diphosphate) 3'-diphosphatase activity"/>
    <property type="evidence" value="ECO:0007669"/>
    <property type="project" value="TreeGrafter"/>
</dbReference>
<keyword evidence="2" id="KW-0479">Metal-binding</keyword>
<gene>
    <name evidence="6" type="ORF">D779_3331</name>
</gene>
<evidence type="ECO:0000259" key="5">
    <source>
        <dbReference type="PROSITE" id="PS51831"/>
    </source>
</evidence>
<comment type="caution">
    <text evidence="6">The sequence shown here is derived from an EMBL/GenBank/DDBJ whole genome shotgun (WGS) entry which is preliminary data.</text>
</comment>
<evidence type="ECO:0000313" key="6">
    <source>
        <dbReference type="EMBL" id="EXJ13792.1"/>
    </source>
</evidence>
<reference evidence="6 7" key="1">
    <citation type="submission" date="2012-11" db="EMBL/GenBank/DDBJ databases">
        <title>Genome assembly of Thiorhodococcus sp. AK35.</title>
        <authorList>
            <person name="Nupur N."/>
            <person name="Khatri I."/>
            <person name="Subramanian S."/>
            <person name="Pinnaka A."/>
        </authorList>
    </citation>
    <scope>NUCLEOTIDE SEQUENCE [LARGE SCALE GENOMIC DNA]</scope>
    <source>
        <strain evidence="6 7">AK35</strain>
    </source>
</reference>
<dbReference type="InterPro" id="IPR006674">
    <property type="entry name" value="HD_domain"/>
</dbReference>
<dbReference type="GO" id="GO:0046872">
    <property type="term" value="F:metal ion binding"/>
    <property type="evidence" value="ECO:0007669"/>
    <property type="project" value="UniProtKB-KW"/>
</dbReference>
<keyword evidence="4" id="KW-0464">Manganese</keyword>
<evidence type="ECO:0000256" key="2">
    <source>
        <dbReference type="ARBA" id="ARBA00022723"/>
    </source>
</evidence>
<keyword evidence="7" id="KW-1185">Reference proteome</keyword>
<dbReference type="Pfam" id="PF13328">
    <property type="entry name" value="HD_4"/>
    <property type="match status" value="1"/>
</dbReference>
<name>W9VCM5_9GAMM</name>
<dbReference type="Gene3D" id="1.10.3210.10">
    <property type="entry name" value="Hypothetical protein af1432"/>
    <property type="match status" value="1"/>
</dbReference>
<comment type="cofactor">
    <cofactor evidence="1">
        <name>Mn(2+)</name>
        <dbReference type="ChEBI" id="CHEBI:29035"/>
    </cofactor>
</comment>
<feature type="domain" description="HD" evidence="5">
    <location>
        <begin position="40"/>
        <end position="135"/>
    </location>
</feature>
<dbReference type="PROSITE" id="PS51831">
    <property type="entry name" value="HD"/>
    <property type="match status" value="1"/>
</dbReference>
<dbReference type="PATRIC" id="fig|1249627.3.peg.3483"/>
<organism evidence="6 7">
    <name type="scientific">Imhoffiella purpurea</name>
    <dbReference type="NCBI Taxonomy" id="1249627"/>
    <lineage>
        <taxon>Bacteria</taxon>
        <taxon>Pseudomonadati</taxon>
        <taxon>Pseudomonadota</taxon>
        <taxon>Gammaproteobacteria</taxon>
        <taxon>Chromatiales</taxon>
        <taxon>Chromatiaceae</taxon>
        <taxon>Imhoffiella</taxon>
    </lineage>
</organism>
<dbReference type="Proteomes" id="UP000019460">
    <property type="component" value="Unassembled WGS sequence"/>
</dbReference>
<dbReference type="STRING" id="1249627.D779_3331"/>
<dbReference type="eggNOG" id="COG0317">
    <property type="taxonomic scope" value="Bacteria"/>
</dbReference>